<gene>
    <name evidence="2" type="ORF">RD792_008577</name>
</gene>
<protein>
    <recommendedName>
        <fullName evidence="1">AB hydrolase-1 domain-containing protein</fullName>
    </recommendedName>
</protein>
<evidence type="ECO:0000313" key="3">
    <source>
        <dbReference type="Proteomes" id="UP001291926"/>
    </source>
</evidence>
<dbReference type="Gene3D" id="3.40.50.1820">
    <property type="entry name" value="alpha/beta hydrolase"/>
    <property type="match status" value="2"/>
</dbReference>
<evidence type="ECO:0000313" key="2">
    <source>
        <dbReference type="EMBL" id="KAK4485926.1"/>
    </source>
</evidence>
<dbReference type="Proteomes" id="UP001291926">
    <property type="component" value="Unassembled WGS sequence"/>
</dbReference>
<dbReference type="InterPro" id="IPR045889">
    <property type="entry name" value="MES/HNL"/>
</dbReference>
<keyword evidence="3" id="KW-1185">Reference proteome</keyword>
<organism evidence="2 3">
    <name type="scientific">Penstemon davidsonii</name>
    <dbReference type="NCBI Taxonomy" id="160366"/>
    <lineage>
        <taxon>Eukaryota</taxon>
        <taxon>Viridiplantae</taxon>
        <taxon>Streptophyta</taxon>
        <taxon>Embryophyta</taxon>
        <taxon>Tracheophyta</taxon>
        <taxon>Spermatophyta</taxon>
        <taxon>Magnoliopsida</taxon>
        <taxon>eudicotyledons</taxon>
        <taxon>Gunneridae</taxon>
        <taxon>Pentapetalae</taxon>
        <taxon>asterids</taxon>
        <taxon>lamiids</taxon>
        <taxon>Lamiales</taxon>
        <taxon>Plantaginaceae</taxon>
        <taxon>Cheloneae</taxon>
        <taxon>Penstemon</taxon>
    </lineage>
</organism>
<name>A0ABR0D9I7_9LAMI</name>
<evidence type="ECO:0000259" key="1">
    <source>
        <dbReference type="Pfam" id="PF00561"/>
    </source>
</evidence>
<comment type="caution">
    <text evidence="2">The sequence shown here is derived from an EMBL/GenBank/DDBJ whole genome shotgun (WGS) entry which is preliminary data.</text>
</comment>
<dbReference type="PANTHER" id="PTHR10992">
    <property type="entry name" value="METHYLESTERASE FAMILY MEMBER"/>
    <property type="match status" value="1"/>
</dbReference>
<dbReference type="PANTHER" id="PTHR10992:SF1066">
    <property type="entry name" value="METHYL JASMONATE ESTERASE 1"/>
    <property type="match status" value="1"/>
</dbReference>
<dbReference type="InterPro" id="IPR000073">
    <property type="entry name" value="AB_hydrolase_1"/>
</dbReference>
<feature type="domain" description="AB hydrolase-1" evidence="1">
    <location>
        <begin position="9"/>
        <end position="117"/>
    </location>
</feature>
<proteinExistence type="predicted"/>
<accession>A0ABR0D9I7</accession>
<sequence>MAEGKKQIHFVLVHGGCHGAWSWYKVASRLRSQGHLVTALDMAAAGVNPKHLQHLNSFSNYYHPLMKFLEALPPDGKVVLVGHSMGGICISAAMEKFPEKIAVAVFVTAFMPSPEFNVQTILKEALTLATMLVRPAKLFHEADWLGEAPLSKQNYCSVPRVYIIADKDNLLKPEFQTWMIENNPTSEVQTISGADHMVMFSRPQELCFCLQDFAEKYCRL</sequence>
<reference evidence="2 3" key="1">
    <citation type="journal article" date="2023" name="bioRxiv">
        <title>Genome report: Whole genome sequence and annotation of Penstemon davidsonii.</title>
        <authorList>
            <person name="Ostevik K.L."/>
            <person name="Alabady M."/>
            <person name="Zhang M."/>
            <person name="Rausher M.D."/>
        </authorList>
    </citation>
    <scope>NUCLEOTIDE SEQUENCE [LARGE SCALE GENOMIC DNA]</scope>
    <source>
        <strain evidence="2">DNT005</strain>
        <tissue evidence="2">Whole leaf</tissue>
    </source>
</reference>
<dbReference type="InterPro" id="IPR029058">
    <property type="entry name" value="AB_hydrolase_fold"/>
</dbReference>
<dbReference type="EMBL" id="JAYDYQ010002533">
    <property type="protein sequence ID" value="KAK4485926.1"/>
    <property type="molecule type" value="Genomic_DNA"/>
</dbReference>
<dbReference type="Pfam" id="PF00561">
    <property type="entry name" value="Abhydrolase_1"/>
    <property type="match status" value="1"/>
</dbReference>
<dbReference type="SUPFAM" id="SSF53474">
    <property type="entry name" value="alpha/beta-Hydrolases"/>
    <property type="match status" value="1"/>
</dbReference>